<organism evidence="2 3">
    <name type="scientific">Candidatus Nanoclepta minutus</name>
    <dbReference type="NCBI Taxonomy" id="1940235"/>
    <lineage>
        <taxon>Archaea</taxon>
        <taxon>Nanobdellota</taxon>
        <taxon>Candidatus Nanoclepta</taxon>
    </lineage>
</organism>
<dbReference type="InterPro" id="IPR036117">
    <property type="entry name" value="DhaL_dom_sf"/>
</dbReference>
<feature type="domain" description="DhaL" evidence="1">
    <location>
        <begin position="7"/>
        <end position="192"/>
    </location>
</feature>
<dbReference type="Gene3D" id="1.25.40.340">
    <property type="match status" value="1"/>
</dbReference>
<dbReference type="GO" id="GO:0004371">
    <property type="term" value="F:glycerone kinase activity"/>
    <property type="evidence" value="ECO:0007669"/>
    <property type="project" value="InterPro"/>
</dbReference>
<dbReference type="SUPFAM" id="SSF101473">
    <property type="entry name" value="DhaL-like"/>
    <property type="match status" value="1"/>
</dbReference>
<evidence type="ECO:0000313" key="3">
    <source>
        <dbReference type="Proteomes" id="UP000266622"/>
    </source>
</evidence>
<protein>
    <recommendedName>
        <fullName evidence="1">DhaL domain-containing protein</fullName>
    </recommendedName>
</protein>
<proteinExistence type="predicted"/>
<accession>A0A397WNF9</accession>
<sequence>MEEIDGSIFKDMMLRAADQISFHESILNELNYFPVRDKDTGTNLRILFENIRKGIENVEINHIGKILEIIKDISMKVSKGNSGNIISMFFYGLYIELKDKKKVKLKDLFRAIKRAREYAYSSVKEPREGTMLTVIRVMEREIVKSKNLKDWLDKCIRKSLKELENKRENVNLKKTIDSGGLGVVLMLKGWIESIGGDIKINLKKYLKEEKFERVKGKIFCLNILAKPKYSIDKIRNCLKDEDSLIINEFGDHVKIHLHTRSVENTINLLIPFVEIENIEIDEING</sequence>
<dbReference type="Proteomes" id="UP000266622">
    <property type="component" value="Unassembled WGS sequence"/>
</dbReference>
<dbReference type="SMART" id="SM01120">
    <property type="entry name" value="Dak2"/>
    <property type="match status" value="1"/>
</dbReference>
<dbReference type="AlphaFoldDB" id="A0A397WNF9"/>
<dbReference type="GO" id="GO:0006071">
    <property type="term" value="P:glycerol metabolic process"/>
    <property type="evidence" value="ECO:0007669"/>
    <property type="project" value="InterPro"/>
</dbReference>
<comment type="caution">
    <text evidence="2">The sequence shown here is derived from an EMBL/GenBank/DDBJ whole genome shotgun (WGS) entry which is preliminary data.</text>
</comment>
<reference evidence="2 3" key="1">
    <citation type="journal article" date="2018" name="Syst. Appl. Microbiol.">
        <title>A new symbiotic nanoarchaeote (Candidatus Nanoclepta minutus) and its host (Zestosphaera tikiterensis gen. nov., sp. nov.) from a New Zealand hot spring.</title>
        <authorList>
            <person name="St John E."/>
            <person name="Liu Y."/>
            <person name="Podar M."/>
            <person name="Stott M.B."/>
            <person name="Meneghin J."/>
            <person name="Chen Z."/>
            <person name="Lagutin K."/>
            <person name="Mitchell K."/>
            <person name="Reysenbach A.L."/>
        </authorList>
    </citation>
    <scope>NUCLEOTIDE SEQUENCE [LARGE SCALE GENOMIC DNA]</scope>
    <source>
        <strain evidence="2">NZ3</strain>
    </source>
</reference>
<dbReference type="InterPro" id="IPR004007">
    <property type="entry name" value="DhaL_dom"/>
</dbReference>
<evidence type="ECO:0000313" key="2">
    <source>
        <dbReference type="EMBL" id="RIB35452.1"/>
    </source>
</evidence>
<evidence type="ECO:0000259" key="1">
    <source>
        <dbReference type="PROSITE" id="PS51480"/>
    </source>
</evidence>
<name>A0A397WNF9_9ARCH</name>
<dbReference type="EMBL" id="MWMI01000002">
    <property type="protein sequence ID" value="RIB35452.1"/>
    <property type="molecule type" value="Genomic_DNA"/>
</dbReference>
<dbReference type="Pfam" id="PF02734">
    <property type="entry name" value="Dak2"/>
    <property type="match status" value="1"/>
</dbReference>
<dbReference type="PANTHER" id="PTHR33434:SF2">
    <property type="entry name" value="FATTY ACID-BINDING PROTEIN TM_1468"/>
    <property type="match status" value="1"/>
</dbReference>
<gene>
    <name evidence="2" type="ORF">BXU00_01665</name>
</gene>
<dbReference type="PANTHER" id="PTHR33434">
    <property type="entry name" value="DEGV DOMAIN-CONTAINING PROTEIN DR_1986-RELATED"/>
    <property type="match status" value="1"/>
</dbReference>
<dbReference type="InterPro" id="IPR050270">
    <property type="entry name" value="DegV_domain_contain"/>
</dbReference>
<dbReference type="PROSITE" id="PS51480">
    <property type="entry name" value="DHAL"/>
    <property type="match status" value="1"/>
</dbReference>